<dbReference type="InterPro" id="IPR000594">
    <property type="entry name" value="ThiF_NAD_FAD-bd"/>
</dbReference>
<evidence type="ECO:0000259" key="1">
    <source>
        <dbReference type="Pfam" id="PF00899"/>
    </source>
</evidence>
<dbReference type="SUPFAM" id="SSF69572">
    <property type="entry name" value="Activating enzymes of the ubiquitin-like proteins"/>
    <property type="match status" value="1"/>
</dbReference>
<evidence type="ECO:0000313" key="2">
    <source>
        <dbReference type="EMBL" id="SFS48585.1"/>
    </source>
</evidence>
<dbReference type="RefSeq" id="WP_093363735.1">
    <property type="nucleotide sequence ID" value="NZ_FOZZ01000002.1"/>
</dbReference>
<dbReference type="Proteomes" id="UP000198785">
    <property type="component" value="Unassembled WGS sequence"/>
</dbReference>
<dbReference type="OrthoDB" id="5149792at2"/>
<name>A0A1I6Q8C8_9SPHI</name>
<reference evidence="2 3" key="1">
    <citation type="submission" date="2016-10" db="EMBL/GenBank/DDBJ databases">
        <authorList>
            <person name="de Groot N.N."/>
        </authorList>
    </citation>
    <scope>NUCLEOTIDE SEQUENCE [LARGE SCALE GENOMIC DNA]</scope>
    <source>
        <strain evidence="2 3">DSM 22789</strain>
    </source>
</reference>
<gene>
    <name evidence="2" type="ORF">SAMN05660206_102179</name>
</gene>
<dbReference type="EMBL" id="FOZZ01000002">
    <property type="protein sequence ID" value="SFS48585.1"/>
    <property type="molecule type" value="Genomic_DNA"/>
</dbReference>
<dbReference type="InterPro" id="IPR045886">
    <property type="entry name" value="ThiF/MoeB/HesA"/>
</dbReference>
<dbReference type="PANTHER" id="PTHR43267">
    <property type="entry name" value="TRNA THREONYLCARBAMOYLADENOSINE DEHYDRATASE"/>
    <property type="match status" value="1"/>
</dbReference>
<dbReference type="Pfam" id="PF00899">
    <property type="entry name" value="ThiF"/>
    <property type="match status" value="1"/>
</dbReference>
<dbReference type="PANTHER" id="PTHR43267:SF3">
    <property type="entry name" value="THIF PROTEIN"/>
    <property type="match status" value="1"/>
</dbReference>
<dbReference type="AlphaFoldDB" id="A0A1I6Q8C8"/>
<dbReference type="GO" id="GO:0008641">
    <property type="term" value="F:ubiquitin-like modifier activating enzyme activity"/>
    <property type="evidence" value="ECO:0007669"/>
    <property type="project" value="InterPro"/>
</dbReference>
<dbReference type="CDD" id="cd01483">
    <property type="entry name" value="E1_enzyme_family"/>
    <property type="match status" value="1"/>
</dbReference>
<protein>
    <submittedName>
        <fullName evidence="2">ThiF family protein</fullName>
    </submittedName>
</protein>
<dbReference type="InterPro" id="IPR035985">
    <property type="entry name" value="Ubiquitin-activating_enz"/>
</dbReference>
<organism evidence="2 3">
    <name type="scientific">Sphingobacterium wenxiniae</name>
    <dbReference type="NCBI Taxonomy" id="683125"/>
    <lineage>
        <taxon>Bacteria</taxon>
        <taxon>Pseudomonadati</taxon>
        <taxon>Bacteroidota</taxon>
        <taxon>Sphingobacteriia</taxon>
        <taxon>Sphingobacteriales</taxon>
        <taxon>Sphingobacteriaceae</taxon>
        <taxon>Sphingobacterium</taxon>
    </lineage>
</organism>
<dbReference type="Gene3D" id="3.40.50.720">
    <property type="entry name" value="NAD(P)-binding Rossmann-like Domain"/>
    <property type="match status" value="1"/>
</dbReference>
<dbReference type="GO" id="GO:0061504">
    <property type="term" value="P:cyclic threonylcarbamoyladenosine biosynthetic process"/>
    <property type="evidence" value="ECO:0007669"/>
    <property type="project" value="TreeGrafter"/>
</dbReference>
<accession>A0A1I6Q8C8</accession>
<proteinExistence type="predicted"/>
<dbReference type="NCBIfam" id="NF005901">
    <property type="entry name" value="PRK07877.1"/>
    <property type="match status" value="1"/>
</dbReference>
<feature type="domain" description="THIF-type NAD/FAD binding fold" evidence="1">
    <location>
        <begin position="105"/>
        <end position="241"/>
    </location>
</feature>
<evidence type="ECO:0000313" key="3">
    <source>
        <dbReference type="Proteomes" id="UP000198785"/>
    </source>
</evidence>
<dbReference type="GO" id="GO:0061503">
    <property type="term" value="F:tRNA threonylcarbamoyladenosine dehydratase"/>
    <property type="evidence" value="ECO:0007669"/>
    <property type="project" value="TreeGrafter"/>
</dbReference>
<dbReference type="STRING" id="683125.SAMN05660206_102179"/>
<sequence length="355" mass="40424">MNKDSYRPLIYNMSNEKERALLAELRKNGSSLVVLDEMERQLKELVRCRQPTITDSSEKLHDYINELLDGKAIEEYGVWVYYPWRNTLVHLLGEQEFVEVRTNRNQLKITKEEQQTLALKRVGIVGLSVGQSIALTMAMERTCGTLLLADFDELDLSNLNRLRTGVFNIAVSKVVIAAREIAEIDPFLKVEIFPEGLNKENYNRFLCPDTPIDLLVEVCDSFDVKLESRMQARKYQIPVVMDTNDRGMLDVERFDMEPGRPVFHGLAGDLTVEKLTELSPADRFGFLMKIVGAEHLSVRMKQSVPEIRRSLLSWPQLASDVVLGGAITTHICRRILLGESVASGRYYVDMENLIG</sequence>
<keyword evidence="3" id="KW-1185">Reference proteome</keyword>